<evidence type="ECO:0000256" key="2">
    <source>
        <dbReference type="ARBA" id="ARBA00009166"/>
    </source>
</evidence>
<keyword evidence="4 6" id="KW-1133">Transmembrane helix</keyword>
<evidence type="ECO:0000256" key="4">
    <source>
        <dbReference type="ARBA" id="ARBA00022989"/>
    </source>
</evidence>
<sequence length="93" mass="10549">MVIIFVVRRKLINKIALANKDRKQHEKIARALSYQLLLPCGAAGGALAWILDLTQLWTNELTQRLVMTLFSVFSLVSPIINFTMLPPYRALLP</sequence>
<comment type="subcellular location">
    <subcellularLocation>
        <location evidence="1">Membrane</location>
        <topology evidence="1">Multi-pass membrane protein</topology>
    </subcellularLocation>
</comment>
<gene>
    <name evidence="7" type="ORF">PMAYCL1PPCAC_26028</name>
</gene>
<evidence type="ECO:0000256" key="3">
    <source>
        <dbReference type="ARBA" id="ARBA00022692"/>
    </source>
</evidence>
<evidence type="ECO:0000313" key="8">
    <source>
        <dbReference type="Proteomes" id="UP001328107"/>
    </source>
</evidence>
<feature type="transmembrane region" description="Helical" evidence="6">
    <location>
        <begin position="63"/>
        <end position="85"/>
    </location>
</feature>
<evidence type="ECO:0008006" key="9">
    <source>
        <dbReference type="Google" id="ProtNLM"/>
    </source>
</evidence>
<dbReference type="InterPro" id="IPR019421">
    <property type="entry name" value="7TM_GPCR_serpentine_rcpt_Srd"/>
</dbReference>
<dbReference type="InterPro" id="IPR050920">
    <property type="entry name" value="Nematode_rcpt-like_delta"/>
</dbReference>
<proteinExistence type="inferred from homology"/>
<organism evidence="7 8">
    <name type="scientific">Pristionchus mayeri</name>
    <dbReference type="NCBI Taxonomy" id="1317129"/>
    <lineage>
        <taxon>Eukaryota</taxon>
        <taxon>Metazoa</taxon>
        <taxon>Ecdysozoa</taxon>
        <taxon>Nematoda</taxon>
        <taxon>Chromadorea</taxon>
        <taxon>Rhabditida</taxon>
        <taxon>Rhabditina</taxon>
        <taxon>Diplogasteromorpha</taxon>
        <taxon>Diplogasteroidea</taxon>
        <taxon>Neodiplogasteridae</taxon>
        <taxon>Pristionchus</taxon>
    </lineage>
</organism>
<dbReference type="PANTHER" id="PTHR22945:SF40">
    <property type="entry name" value="SERPENTINE RECEPTOR, CLASS D (DELTA)-RELATED"/>
    <property type="match status" value="1"/>
</dbReference>
<evidence type="ECO:0000313" key="7">
    <source>
        <dbReference type="EMBL" id="GMR55833.1"/>
    </source>
</evidence>
<dbReference type="PANTHER" id="PTHR22945">
    <property type="entry name" value="SERPENTINE RECEPTOR, CLASS D DELTA"/>
    <property type="match status" value="1"/>
</dbReference>
<evidence type="ECO:0000256" key="6">
    <source>
        <dbReference type="SAM" id="Phobius"/>
    </source>
</evidence>
<protein>
    <recommendedName>
        <fullName evidence="9">G protein-coupled receptor</fullName>
    </recommendedName>
</protein>
<feature type="transmembrane region" description="Helical" evidence="6">
    <location>
        <begin position="32"/>
        <end position="51"/>
    </location>
</feature>
<dbReference type="GO" id="GO:0016020">
    <property type="term" value="C:membrane"/>
    <property type="evidence" value="ECO:0007669"/>
    <property type="project" value="UniProtKB-SubCell"/>
</dbReference>
<evidence type="ECO:0000256" key="1">
    <source>
        <dbReference type="ARBA" id="ARBA00004141"/>
    </source>
</evidence>
<feature type="non-terminal residue" evidence="7">
    <location>
        <position position="93"/>
    </location>
</feature>
<accession>A0AAN5D382</accession>
<dbReference type="EMBL" id="BTRK01000005">
    <property type="protein sequence ID" value="GMR55833.1"/>
    <property type="molecule type" value="Genomic_DNA"/>
</dbReference>
<dbReference type="Proteomes" id="UP001328107">
    <property type="component" value="Unassembled WGS sequence"/>
</dbReference>
<dbReference type="Pfam" id="PF10317">
    <property type="entry name" value="7TM_GPCR_Srd"/>
    <property type="match status" value="1"/>
</dbReference>
<comment type="similarity">
    <text evidence="2">Belongs to the nematode receptor-like protein srd family.</text>
</comment>
<dbReference type="AlphaFoldDB" id="A0AAN5D382"/>
<comment type="caution">
    <text evidence="7">The sequence shown here is derived from an EMBL/GenBank/DDBJ whole genome shotgun (WGS) entry which is preliminary data.</text>
</comment>
<name>A0AAN5D382_9BILA</name>
<keyword evidence="8" id="KW-1185">Reference proteome</keyword>
<evidence type="ECO:0000256" key="5">
    <source>
        <dbReference type="ARBA" id="ARBA00023136"/>
    </source>
</evidence>
<keyword evidence="5 6" id="KW-0472">Membrane</keyword>
<keyword evidence="3 6" id="KW-0812">Transmembrane</keyword>
<reference evidence="8" key="1">
    <citation type="submission" date="2022-10" db="EMBL/GenBank/DDBJ databases">
        <title>Genome assembly of Pristionchus species.</title>
        <authorList>
            <person name="Yoshida K."/>
            <person name="Sommer R.J."/>
        </authorList>
    </citation>
    <scope>NUCLEOTIDE SEQUENCE [LARGE SCALE GENOMIC DNA]</scope>
    <source>
        <strain evidence="8">RS5460</strain>
    </source>
</reference>